<evidence type="ECO:0000313" key="2">
    <source>
        <dbReference type="Proteomes" id="UP001175228"/>
    </source>
</evidence>
<gene>
    <name evidence="1" type="ORF">EDD18DRAFT_1129814</name>
</gene>
<reference evidence="1" key="1">
    <citation type="submission" date="2023-06" db="EMBL/GenBank/DDBJ databases">
        <authorList>
            <consortium name="Lawrence Berkeley National Laboratory"/>
            <person name="Ahrendt S."/>
            <person name="Sahu N."/>
            <person name="Indic B."/>
            <person name="Wong-Bajracharya J."/>
            <person name="Merenyi Z."/>
            <person name="Ke H.-M."/>
            <person name="Monk M."/>
            <person name="Kocsube S."/>
            <person name="Drula E."/>
            <person name="Lipzen A."/>
            <person name="Balint B."/>
            <person name="Henrissat B."/>
            <person name="Andreopoulos B."/>
            <person name="Martin F.M."/>
            <person name="Harder C.B."/>
            <person name="Rigling D."/>
            <person name="Ford K.L."/>
            <person name="Foster G.D."/>
            <person name="Pangilinan J."/>
            <person name="Papanicolaou A."/>
            <person name="Barry K."/>
            <person name="LaButti K."/>
            <person name="Viragh M."/>
            <person name="Koriabine M."/>
            <person name="Yan M."/>
            <person name="Riley R."/>
            <person name="Champramary S."/>
            <person name="Plett K.L."/>
            <person name="Tsai I.J."/>
            <person name="Slot J."/>
            <person name="Sipos G."/>
            <person name="Plett J."/>
            <person name="Nagy L.G."/>
            <person name="Grigoriev I.V."/>
        </authorList>
    </citation>
    <scope>NUCLEOTIDE SEQUENCE</scope>
    <source>
        <strain evidence="1">HWK02</strain>
    </source>
</reference>
<sequence>MTTTACGRLCPQCGFAPSESPLPDGISAARVQEMVFCNDAPVGTERTELEAVVREGERYLALLQQRISLTRNTLESLLEEQNRAVKHISDSKSVLNPVRRLPSEILSHIFRSCLPWDGLLYPSTDVQETITLLDSLNIKNPPWNLSYVSSQWRQAALTTPGLWSYIQLQLRRYKGRRTSLYRLVTYLERSGTQNLTVVIESDRDMSDHPILPVILSTSPRWNGLFVKLPFSALHIFRNVSGSLGALKWLGVRLGGEPIEPVTTIEAFRFAPQLRELRLMGWNSAICFHDLFHLPWDQITEATVQGNNIQSLAVLRKAPNLRYGVFAACKDLLPDAPSELCRHAHLQMLVIATGPESSSEFIAELLSGLALPRLLELWMAFSDTKEDIVFPKFTSETAPMLENLCIDLDYSKTLNSQMLTSLLKHTPFLKRLKLSAKVTTDDVFLQLGIKTDFSQFVPQLQGIDLTGTTFEFEHASSIFSGMVASRREAVDGTRTFKTLILDEPLDFDDDNLSARWERLCLDGLDVQYGAGKELEGFSF</sequence>
<accession>A0AA39QMD1</accession>
<dbReference type="Proteomes" id="UP001175228">
    <property type="component" value="Unassembled WGS sequence"/>
</dbReference>
<dbReference type="Gene3D" id="3.80.10.10">
    <property type="entry name" value="Ribonuclease Inhibitor"/>
    <property type="match status" value="1"/>
</dbReference>
<protein>
    <recommendedName>
        <fullName evidence="3">F-box domain-containing protein</fullName>
    </recommendedName>
</protein>
<keyword evidence="2" id="KW-1185">Reference proteome</keyword>
<dbReference type="AlphaFoldDB" id="A0AA39QMD1"/>
<evidence type="ECO:0008006" key="3">
    <source>
        <dbReference type="Google" id="ProtNLM"/>
    </source>
</evidence>
<organism evidence="1 2">
    <name type="scientific">Armillaria luteobubalina</name>
    <dbReference type="NCBI Taxonomy" id="153913"/>
    <lineage>
        <taxon>Eukaryota</taxon>
        <taxon>Fungi</taxon>
        <taxon>Dikarya</taxon>
        <taxon>Basidiomycota</taxon>
        <taxon>Agaricomycotina</taxon>
        <taxon>Agaricomycetes</taxon>
        <taxon>Agaricomycetidae</taxon>
        <taxon>Agaricales</taxon>
        <taxon>Marasmiineae</taxon>
        <taxon>Physalacriaceae</taxon>
        <taxon>Armillaria</taxon>
    </lineage>
</organism>
<evidence type="ECO:0000313" key="1">
    <source>
        <dbReference type="EMBL" id="KAK0505608.1"/>
    </source>
</evidence>
<dbReference type="EMBL" id="JAUEPU010000002">
    <property type="protein sequence ID" value="KAK0505608.1"/>
    <property type="molecule type" value="Genomic_DNA"/>
</dbReference>
<name>A0AA39QMD1_9AGAR</name>
<dbReference type="InterPro" id="IPR032675">
    <property type="entry name" value="LRR_dom_sf"/>
</dbReference>
<proteinExistence type="predicted"/>
<dbReference type="SUPFAM" id="SSF52047">
    <property type="entry name" value="RNI-like"/>
    <property type="match status" value="1"/>
</dbReference>
<comment type="caution">
    <text evidence="1">The sequence shown here is derived from an EMBL/GenBank/DDBJ whole genome shotgun (WGS) entry which is preliminary data.</text>
</comment>